<evidence type="ECO:0000256" key="1">
    <source>
        <dbReference type="ARBA" id="ARBA00004442"/>
    </source>
</evidence>
<dbReference type="InterPro" id="IPR012944">
    <property type="entry name" value="SusD_RagB_dom"/>
</dbReference>
<gene>
    <name evidence="8" type="ORF">SAMN05444362_1026</name>
</gene>
<dbReference type="Proteomes" id="UP000184480">
    <property type="component" value="Unassembled WGS sequence"/>
</dbReference>
<name>A0A1M4VPG8_9BACT</name>
<dbReference type="SUPFAM" id="SSF48452">
    <property type="entry name" value="TPR-like"/>
    <property type="match status" value="1"/>
</dbReference>
<sequence>MKKIIYILTVAIMLTGCEDLLDSTNYTESNTGNFPNGVKDAEMLVTATYSTLNKATGATGSSYFFVSELAADDRMGGGSEDDKGPLGIAHLLKADDSQFNDFWVIRYMGIARANDAIQALSSLELEDTSARDQLLGESLFLRAFFYSELVEMFGGVPIIITPGQEFNIPRASADEVYAQITEDLKEAIGIMSSTKKYNEFESGRITRWAAQALMARNFLFYTGFYGKDELPLAGGRNVTKTEVVSWLEDCRDNSGHGLVGDFRNLWTYTNEHTKDDYPYTKDVVGIDGAPLAWVGNENKETIFSVKYANYSGWDAYQIGYTNQYILCFGMRGDVGKNGKEDTFPFGQGWGLGPISSTIWDDWNINEPDDLRRRASILNIADATEGVNYVYEGTAQMEECGYWNKKMSPISSKDAVEKYDWPNTFWMVYPEYDVSTVGEHMQGAHFQDLIVIRFADVLLMHSELTGTADGMNQVRARAGLTAKGYTLESLQRERRYELCFEGRRWADIRRWHIAEEALAKKNGITVRNKGEYKQINNGGYVERYKATNGFWPLPKTQIDLSNGILQQNTGWTGSDANYTGWNFN</sequence>
<dbReference type="PROSITE" id="PS51257">
    <property type="entry name" value="PROKAR_LIPOPROTEIN"/>
    <property type="match status" value="1"/>
</dbReference>
<protein>
    <submittedName>
        <fullName evidence="8">SusD family protein</fullName>
    </submittedName>
</protein>
<keyword evidence="9" id="KW-1185">Reference proteome</keyword>
<evidence type="ECO:0000259" key="6">
    <source>
        <dbReference type="Pfam" id="PF07980"/>
    </source>
</evidence>
<evidence type="ECO:0000313" key="8">
    <source>
        <dbReference type="EMBL" id="SHE70828.1"/>
    </source>
</evidence>
<evidence type="ECO:0000256" key="3">
    <source>
        <dbReference type="ARBA" id="ARBA00022729"/>
    </source>
</evidence>
<evidence type="ECO:0000256" key="2">
    <source>
        <dbReference type="ARBA" id="ARBA00006275"/>
    </source>
</evidence>
<comment type="similarity">
    <text evidence="2">Belongs to the SusD family.</text>
</comment>
<dbReference type="InterPro" id="IPR011990">
    <property type="entry name" value="TPR-like_helical_dom_sf"/>
</dbReference>
<dbReference type="Gene3D" id="1.25.40.390">
    <property type="match status" value="1"/>
</dbReference>
<organism evidence="8 9">
    <name type="scientific">Dysgonomonas macrotermitis</name>
    <dbReference type="NCBI Taxonomy" id="1346286"/>
    <lineage>
        <taxon>Bacteria</taxon>
        <taxon>Pseudomonadati</taxon>
        <taxon>Bacteroidota</taxon>
        <taxon>Bacteroidia</taxon>
        <taxon>Bacteroidales</taxon>
        <taxon>Dysgonomonadaceae</taxon>
        <taxon>Dysgonomonas</taxon>
    </lineage>
</organism>
<dbReference type="STRING" id="1346286.SAMN05444362_1026"/>
<dbReference type="Pfam" id="PF14322">
    <property type="entry name" value="SusD-like_3"/>
    <property type="match status" value="1"/>
</dbReference>
<dbReference type="EMBL" id="FQUC01000002">
    <property type="protein sequence ID" value="SHE70828.1"/>
    <property type="molecule type" value="Genomic_DNA"/>
</dbReference>
<dbReference type="GO" id="GO:0009279">
    <property type="term" value="C:cell outer membrane"/>
    <property type="evidence" value="ECO:0007669"/>
    <property type="project" value="UniProtKB-SubCell"/>
</dbReference>
<evidence type="ECO:0000259" key="7">
    <source>
        <dbReference type="Pfam" id="PF14322"/>
    </source>
</evidence>
<dbReference type="AlphaFoldDB" id="A0A1M4VPG8"/>
<dbReference type="Pfam" id="PF07980">
    <property type="entry name" value="SusD_RagB"/>
    <property type="match status" value="1"/>
</dbReference>
<evidence type="ECO:0000256" key="4">
    <source>
        <dbReference type="ARBA" id="ARBA00023136"/>
    </source>
</evidence>
<accession>A0A1M4VPG8</accession>
<evidence type="ECO:0000313" key="9">
    <source>
        <dbReference type="Proteomes" id="UP000184480"/>
    </source>
</evidence>
<feature type="domain" description="RagB/SusD" evidence="6">
    <location>
        <begin position="369"/>
        <end position="570"/>
    </location>
</feature>
<keyword evidence="4" id="KW-0472">Membrane</keyword>
<dbReference type="OrthoDB" id="618454at2"/>
<reference evidence="9" key="1">
    <citation type="submission" date="2016-11" db="EMBL/GenBank/DDBJ databases">
        <authorList>
            <person name="Varghese N."/>
            <person name="Submissions S."/>
        </authorList>
    </citation>
    <scope>NUCLEOTIDE SEQUENCE [LARGE SCALE GENOMIC DNA]</scope>
    <source>
        <strain evidence="9">DSM 27370</strain>
    </source>
</reference>
<comment type="subcellular location">
    <subcellularLocation>
        <location evidence="1">Cell outer membrane</location>
    </subcellularLocation>
</comment>
<keyword evidence="5" id="KW-0998">Cell outer membrane</keyword>
<proteinExistence type="inferred from homology"/>
<feature type="domain" description="SusD-like N-terminal" evidence="7">
    <location>
        <begin position="90"/>
        <end position="219"/>
    </location>
</feature>
<dbReference type="InterPro" id="IPR033985">
    <property type="entry name" value="SusD-like_N"/>
</dbReference>
<evidence type="ECO:0000256" key="5">
    <source>
        <dbReference type="ARBA" id="ARBA00023237"/>
    </source>
</evidence>
<keyword evidence="3" id="KW-0732">Signal</keyword>